<sequence>MVVDTMAELKFRSATPFIMRFNNDTFIFTRRRWLLCFFWPFLLS</sequence>
<accession>G9Y1Q9</accession>
<dbReference type="EMBL" id="AGCI01000009">
    <property type="protein sequence ID" value="EHM47779.1"/>
    <property type="molecule type" value="Genomic_DNA"/>
</dbReference>
<dbReference type="AlphaFoldDB" id="G9Y1Q9"/>
<evidence type="ECO:0000313" key="2">
    <source>
        <dbReference type="Proteomes" id="UP000005959"/>
    </source>
</evidence>
<proteinExistence type="predicted"/>
<evidence type="ECO:0000313" key="1">
    <source>
        <dbReference type="EMBL" id="EHM47779.1"/>
    </source>
</evidence>
<dbReference type="HOGENOM" id="CLU_3216944_0_0_6"/>
<dbReference type="Proteomes" id="UP000005959">
    <property type="component" value="Unassembled WGS sequence"/>
</dbReference>
<organism evidence="1 2">
    <name type="scientific">Hafnia alvei ATCC 51873</name>
    <dbReference type="NCBI Taxonomy" id="1002364"/>
    <lineage>
        <taxon>Bacteria</taxon>
        <taxon>Pseudomonadati</taxon>
        <taxon>Pseudomonadota</taxon>
        <taxon>Gammaproteobacteria</taxon>
        <taxon>Enterobacterales</taxon>
        <taxon>Hafniaceae</taxon>
        <taxon>Hafnia</taxon>
    </lineage>
</organism>
<name>G9Y1Q9_HAFAL</name>
<comment type="caution">
    <text evidence="1">The sequence shown here is derived from an EMBL/GenBank/DDBJ whole genome shotgun (WGS) entry which is preliminary data.</text>
</comment>
<protein>
    <submittedName>
        <fullName evidence="1">Uncharacterized protein</fullName>
    </submittedName>
</protein>
<reference evidence="1 2" key="1">
    <citation type="submission" date="2011-08" db="EMBL/GenBank/DDBJ databases">
        <authorList>
            <person name="Weinstock G."/>
            <person name="Sodergren E."/>
            <person name="Clifton S."/>
            <person name="Fulton L."/>
            <person name="Fulton B."/>
            <person name="Courtney L."/>
            <person name="Fronick C."/>
            <person name="Harrison M."/>
            <person name="Strong C."/>
            <person name="Farmer C."/>
            <person name="Delahaunty K."/>
            <person name="Markovic C."/>
            <person name="Hall O."/>
            <person name="Minx P."/>
            <person name="Tomlinson C."/>
            <person name="Mitreva M."/>
            <person name="Hou S."/>
            <person name="Chen J."/>
            <person name="Wollam A."/>
            <person name="Pepin K.H."/>
            <person name="Johnson M."/>
            <person name="Bhonagiri V."/>
            <person name="Zhang X."/>
            <person name="Suruliraj S."/>
            <person name="Warren W."/>
            <person name="Chinwalla A."/>
            <person name="Mardis E.R."/>
            <person name="Wilson R.K."/>
        </authorList>
    </citation>
    <scope>NUCLEOTIDE SEQUENCE [LARGE SCALE GENOMIC DNA]</scope>
    <source>
        <strain evidence="1 2">ATCC 51873</strain>
    </source>
</reference>
<gene>
    <name evidence="1" type="ORF">HMPREF0454_00476</name>
</gene>